<dbReference type="OrthoDB" id="7346546at2"/>
<feature type="region of interest" description="Disordered" evidence="1">
    <location>
        <begin position="80"/>
        <end position="116"/>
    </location>
</feature>
<dbReference type="KEGG" id="tho:SP60_07800"/>
<reference evidence="2 3" key="1">
    <citation type="journal article" date="2015" name="Genome Announc.">
        <title>Genome Sequence of 'Candidatus Thioglobus autotrophica' Strain EF1, a Chemoautotroph from the SUP05 Clade of Marine Gammaproteobacteria.</title>
        <authorList>
            <person name="Shah V."/>
            <person name="Morris R.M."/>
        </authorList>
    </citation>
    <scope>NUCLEOTIDE SEQUENCE [LARGE SCALE GENOMIC DNA]</scope>
    <source>
        <strain evidence="2 3">EF1</strain>
    </source>
</reference>
<evidence type="ECO:0008006" key="4">
    <source>
        <dbReference type="Google" id="ProtNLM"/>
    </source>
</evidence>
<feature type="compositionally biased region" description="Basic and acidic residues" evidence="1">
    <location>
        <begin position="94"/>
        <end position="116"/>
    </location>
</feature>
<accession>A0A0M5LES1</accession>
<dbReference type="Pfam" id="PF10986">
    <property type="entry name" value="ZrgA"/>
    <property type="match status" value="1"/>
</dbReference>
<dbReference type="RefSeq" id="WP_053952094.1">
    <property type="nucleotide sequence ID" value="NZ_CP010552.1"/>
</dbReference>
<dbReference type="STRING" id="1705394.SP60_07800"/>
<name>A0A0M5LES1_9GAMM</name>
<dbReference type="InterPro" id="IPR021253">
    <property type="entry name" value="ZrgA-like"/>
</dbReference>
<evidence type="ECO:0000313" key="2">
    <source>
        <dbReference type="EMBL" id="ALE53098.1"/>
    </source>
</evidence>
<evidence type="ECO:0000313" key="3">
    <source>
        <dbReference type="Proteomes" id="UP000058020"/>
    </source>
</evidence>
<keyword evidence="3" id="KW-1185">Reference proteome</keyword>
<sequence>MNKSIVASLLIATSVSVDANEKRHASAHVHGLNNVEMLLSQNQLNVMYQMPMVQINAEHDHDDHEEGGLIAFIEELFGHGHDDHHDHEEEEGHDNEHEHKESHKDEHGHEDHDEDKIVVPENLSEKLAEFKDNTELFKLASAAKCSIVDYDSELHQVSSESKHKDIELSYQFKCSNPERLDSIEFTAFKHFPGLNVIVLDALINNKAISKKIDSDDGKVVW</sequence>
<dbReference type="EMBL" id="CP010552">
    <property type="protein sequence ID" value="ALE53098.1"/>
    <property type="molecule type" value="Genomic_DNA"/>
</dbReference>
<evidence type="ECO:0000256" key="1">
    <source>
        <dbReference type="SAM" id="MobiDB-lite"/>
    </source>
</evidence>
<organism evidence="2 3">
    <name type="scientific">Candidatus Thioglobus autotrophicus</name>
    <dbReference type="NCBI Taxonomy" id="1705394"/>
    <lineage>
        <taxon>Bacteria</taxon>
        <taxon>Pseudomonadati</taxon>
        <taxon>Pseudomonadota</taxon>
        <taxon>Gammaproteobacteria</taxon>
        <taxon>Candidatus Pseudothioglobaceae</taxon>
        <taxon>Candidatus Thioglobus</taxon>
    </lineage>
</organism>
<proteinExistence type="predicted"/>
<gene>
    <name evidence="2" type="ORF">SP60_07800</name>
</gene>
<protein>
    <recommendedName>
        <fullName evidence="4">Zinc-binding protein</fullName>
    </recommendedName>
</protein>
<dbReference type="Proteomes" id="UP000058020">
    <property type="component" value="Chromosome"/>
</dbReference>
<dbReference type="AlphaFoldDB" id="A0A0M5LES1"/>